<feature type="non-terminal residue" evidence="3">
    <location>
        <position position="1"/>
    </location>
</feature>
<keyword evidence="2" id="KW-0472">Membrane</keyword>
<comment type="caution">
    <text evidence="3">The sequence shown here is derived from an EMBL/GenBank/DDBJ whole genome shotgun (WGS) entry which is preliminary data.</text>
</comment>
<evidence type="ECO:0000313" key="4">
    <source>
        <dbReference type="Proteomes" id="UP001328107"/>
    </source>
</evidence>
<evidence type="ECO:0000256" key="1">
    <source>
        <dbReference type="SAM" id="MobiDB-lite"/>
    </source>
</evidence>
<protein>
    <submittedName>
        <fullName evidence="3">Uncharacterized protein</fullName>
    </submittedName>
</protein>
<feature type="transmembrane region" description="Helical" evidence="2">
    <location>
        <begin position="94"/>
        <end position="117"/>
    </location>
</feature>
<feature type="region of interest" description="Disordered" evidence="1">
    <location>
        <begin position="1"/>
        <end position="39"/>
    </location>
</feature>
<organism evidence="3 4">
    <name type="scientific">Pristionchus mayeri</name>
    <dbReference type="NCBI Taxonomy" id="1317129"/>
    <lineage>
        <taxon>Eukaryota</taxon>
        <taxon>Metazoa</taxon>
        <taxon>Ecdysozoa</taxon>
        <taxon>Nematoda</taxon>
        <taxon>Chromadorea</taxon>
        <taxon>Rhabditida</taxon>
        <taxon>Rhabditina</taxon>
        <taxon>Diplogasteromorpha</taxon>
        <taxon>Diplogasteroidea</taxon>
        <taxon>Neodiplogasteridae</taxon>
        <taxon>Pristionchus</taxon>
    </lineage>
</organism>
<reference evidence="4" key="1">
    <citation type="submission" date="2022-10" db="EMBL/GenBank/DDBJ databases">
        <title>Genome assembly of Pristionchus species.</title>
        <authorList>
            <person name="Yoshida K."/>
            <person name="Sommer R.J."/>
        </authorList>
    </citation>
    <scope>NUCLEOTIDE SEQUENCE [LARGE SCALE GENOMIC DNA]</scope>
    <source>
        <strain evidence="4">RS5460</strain>
    </source>
</reference>
<keyword evidence="2" id="KW-0812">Transmembrane</keyword>
<sequence>HYTRHPLMDLPPPYEDPRGVGKPPSYTDEPAPTPSAVSVCSADGTAPNVSSPLPPPLPSVSARLPSYSQLVAIPIPLSDEELARQKRLRLKRRIRSIAVFAVVGISLLAISLVLSLWSDCIFCN</sequence>
<dbReference type="AlphaFoldDB" id="A0AAN5CCD8"/>
<proteinExistence type="predicted"/>
<keyword evidence="4" id="KW-1185">Reference proteome</keyword>
<accession>A0AAN5CCD8</accession>
<dbReference type="EMBL" id="BTRK01000002">
    <property type="protein sequence ID" value="GMR36186.1"/>
    <property type="molecule type" value="Genomic_DNA"/>
</dbReference>
<evidence type="ECO:0000313" key="3">
    <source>
        <dbReference type="EMBL" id="GMR36186.1"/>
    </source>
</evidence>
<gene>
    <name evidence="3" type="ORF">PMAYCL1PPCAC_06381</name>
</gene>
<name>A0AAN5CCD8_9BILA</name>
<evidence type="ECO:0000256" key="2">
    <source>
        <dbReference type="SAM" id="Phobius"/>
    </source>
</evidence>
<keyword evidence="2" id="KW-1133">Transmembrane helix</keyword>
<dbReference type="Proteomes" id="UP001328107">
    <property type="component" value="Unassembled WGS sequence"/>
</dbReference>